<sequence length="74" mass="7728">MRLTNHGLRSSDPRMANRAGPSVVCGQKVAASHPLIGIRRSPFANRNDRTLGGGRISSAEVGEMIAAGTDLTGL</sequence>
<name>A0A565CAU8_9BRAS</name>
<keyword evidence="3" id="KW-1185">Reference proteome</keyword>
<dbReference type="EMBL" id="CABITT030000007">
    <property type="protein sequence ID" value="VVB10785.1"/>
    <property type="molecule type" value="Genomic_DNA"/>
</dbReference>
<evidence type="ECO:0000313" key="2">
    <source>
        <dbReference type="EMBL" id="VVB10785.1"/>
    </source>
</evidence>
<dbReference type="AlphaFoldDB" id="A0A565CAU8"/>
<proteinExistence type="predicted"/>
<feature type="region of interest" description="Disordered" evidence="1">
    <location>
        <begin position="1"/>
        <end position="21"/>
    </location>
</feature>
<gene>
    <name evidence="2" type="ORF">ANE_LOCUS21229</name>
</gene>
<comment type="caution">
    <text evidence="2">The sequence shown here is derived from an EMBL/GenBank/DDBJ whole genome shotgun (WGS) entry which is preliminary data.</text>
</comment>
<accession>A0A565CAU8</accession>
<dbReference type="Proteomes" id="UP000489600">
    <property type="component" value="Unassembled WGS sequence"/>
</dbReference>
<protein>
    <submittedName>
        <fullName evidence="2">Uncharacterized protein</fullName>
    </submittedName>
</protein>
<reference evidence="2" key="1">
    <citation type="submission" date="2019-07" db="EMBL/GenBank/DDBJ databases">
        <authorList>
            <person name="Dittberner H."/>
        </authorList>
    </citation>
    <scope>NUCLEOTIDE SEQUENCE [LARGE SCALE GENOMIC DNA]</scope>
</reference>
<organism evidence="2 3">
    <name type="scientific">Arabis nemorensis</name>
    <dbReference type="NCBI Taxonomy" id="586526"/>
    <lineage>
        <taxon>Eukaryota</taxon>
        <taxon>Viridiplantae</taxon>
        <taxon>Streptophyta</taxon>
        <taxon>Embryophyta</taxon>
        <taxon>Tracheophyta</taxon>
        <taxon>Spermatophyta</taxon>
        <taxon>Magnoliopsida</taxon>
        <taxon>eudicotyledons</taxon>
        <taxon>Gunneridae</taxon>
        <taxon>Pentapetalae</taxon>
        <taxon>rosids</taxon>
        <taxon>malvids</taxon>
        <taxon>Brassicales</taxon>
        <taxon>Brassicaceae</taxon>
        <taxon>Arabideae</taxon>
        <taxon>Arabis</taxon>
    </lineage>
</organism>
<evidence type="ECO:0000313" key="3">
    <source>
        <dbReference type="Proteomes" id="UP000489600"/>
    </source>
</evidence>
<evidence type="ECO:0000256" key="1">
    <source>
        <dbReference type="SAM" id="MobiDB-lite"/>
    </source>
</evidence>